<feature type="signal peptide" evidence="1">
    <location>
        <begin position="1"/>
        <end position="20"/>
    </location>
</feature>
<dbReference type="RefSeq" id="WP_302103245.1">
    <property type="nucleotide sequence ID" value="NZ_CP129970.2"/>
</dbReference>
<dbReference type="EMBL" id="CP129970">
    <property type="protein sequence ID" value="WKK86862.1"/>
    <property type="molecule type" value="Genomic_DNA"/>
</dbReference>
<evidence type="ECO:0008006" key="4">
    <source>
        <dbReference type="Google" id="ProtNLM"/>
    </source>
</evidence>
<keyword evidence="1" id="KW-0732">Signal</keyword>
<dbReference type="Proteomes" id="UP001244443">
    <property type="component" value="Chromosome"/>
</dbReference>
<evidence type="ECO:0000256" key="1">
    <source>
        <dbReference type="SAM" id="SignalP"/>
    </source>
</evidence>
<keyword evidence="3" id="KW-1185">Reference proteome</keyword>
<feature type="chain" id="PRO_5041439994" description="Secretion system C-terminal sorting domain-containing protein" evidence="1">
    <location>
        <begin position="21"/>
        <end position="131"/>
    </location>
</feature>
<evidence type="ECO:0000313" key="2">
    <source>
        <dbReference type="EMBL" id="WKK86862.1"/>
    </source>
</evidence>
<evidence type="ECO:0000313" key="3">
    <source>
        <dbReference type="Proteomes" id="UP001244443"/>
    </source>
</evidence>
<dbReference type="AlphaFoldDB" id="A0AA49GGG5"/>
<protein>
    <recommendedName>
        <fullName evidence="4">Secretion system C-terminal sorting domain-containing protein</fullName>
    </recommendedName>
</protein>
<reference evidence="2" key="1">
    <citation type="submission" date="2023-08" db="EMBL/GenBank/DDBJ databases">
        <title>Comparative genomics and taxonomic characterization of three novel marine species of genus Marivirga.</title>
        <authorList>
            <person name="Muhammad N."/>
            <person name="Kim S.-G."/>
        </authorList>
    </citation>
    <scope>NUCLEOTIDE SEQUENCE [LARGE SCALE GENOMIC DNA]</scope>
    <source>
        <strain evidence="2">ABR2-2</strain>
    </source>
</reference>
<sequence length="131" mass="15045">MKRVLLILIISILTVSLSFAQKSSSKDSVEIESIEKDGRVNYPKKILVNPEFDFKLKKTEKGKFSLSFYNEKNKAVTIKIYDLIGNLIMQETVSNKGPFNKEYDLSYYNPKFFIVEAGSSQYNKTKSIIVE</sequence>
<gene>
    <name evidence="2" type="ORF">QYS48_08295</name>
</gene>
<organism evidence="2 3">
    <name type="scientific">Marivirga arenosa</name>
    <dbReference type="NCBI Taxonomy" id="3059076"/>
    <lineage>
        <taxon>Bacteria</taxon>
        <taxon>Pseudomonadati</taxon>
        <taxon>Bacteroidota</taxon>
        <taxon>Cytophagia</taxon>
        <taxon>Cytophagales</taxon>
        <taxon>Marivirgaceae</taxon>
        <taxon>Marivirga</taxon>
    </lineage>
</organism>
<proteinExistence type="predicted"/>
<name>A0AA49GGG5_9BACT</name>
<accession>A0AA49GGG5</accession>